<feature type="region of interest" description="Disordered" evidence="1">
    <location>
        <begin position="1220"/>
        <end position="1258"/>
    </location>
</feature>
<feature type="region of interest" description="Disordered" evidence="1">
    <location>
        <begin position="957"/>
        <end position="1171"/>
    </location>
</feature>
<feature type="compositionally biased region" description="Low complexity" evidence="1">
    <location>
        <begin position="1071"/>
        <end position="1104"/>
    </location>
</feature>
<protein>
    <submittedName>
        <fullName evidence="2">Uncharacterized protein</fullName>
    </submittedName>
</protein>
<dbReference type="EMBL" id="OU895879">
    <property type="protein sequence ID" value="CAG9806522.1"/>
    <property type="molecule type" value="Genomic_DNA"/>
</dbReference>
<feature type="compositionally biased region" description="Low complexity" evidence="1">
    <location>
        <begin position="1003"/>
        <end position="1014"/>
    </location>
</feature>
<feature type="compositionally biased region" description="Polar residues" evidence="1">
    <location>
        <begin position="1105"/>
        <end position="1161"/>
    </location>
</feature>
<feature type="compositionally biased region" description="Low complexity" evidence="1">
    <location>
        <begin position="1044"/>
        <end position="1064"/>
    </location>
</feature>
<dbReference type="Proteomes" id="UP001153620">
    <property type="component" value="Chromosome 3"/>
</dbReference>
<feature type="region of interest" description="Disordered" evidence="1">
    <location>
        <begin position="228"/>
        <end position="263"/>
    </location>
</feature>
<organism evidence="2 3">
    <name type="scientific">Chironomus riparius</name>
    <dbReference type="NCBI Taxonomy" id="315576"/>
    <lineage>
        <taxon>Eukaryota</taxon>
        <taxon>Metazoa</taxon>
        <taxon>Ecdysozoa</taxon>
        <taxon>Arthropoda</taxon>
        <taxon>Hexapoda</taxon>
        <taxon>Insecta</taxon>
        <taxon>Pterygota</taxon>
        <taxon>Neoptera</taxon>
        <taxon>Endopterygota</taxon>
        <taxon>Diptera</taxon>
        <taxon>Nematocera</taxon>
        <taxon>Chironomoidea</taxon>
        <taxon>Chironomidae</taxon>
        <taxon>Chironominae</taxon>
        <taxon>Chironomus</taxon>
    </lineage>
</organism>
<name>A0A9N9WUH2_9DIPT</name>
<proteinExistence type="predicted"/>
<evidence type="ECO:0000313" key="2">
    <source>
        <dbReference type="EMBL" id="CAG9806522.1"/>
    </source>
</evidence>
<gene>
    <name evidence="2" type="ORF">CHIRRI_LOCUS9377</name>
</gene>
<evidence type="ECO:0000256" key="1">
    <source>
        <dbReference type="SAM" id="MobiDB-lite"/>
    </source>
</evidence>
<dbReference type="AlphaFoldDB" id="A0A9N9WUH2"/>
<reference evidence="2" key="1">
    <citation type="submission" date="2022-01" db="EMBL/GenBank/DDBJ databases">
        <authorList>
            <person name="King R."/>
        </authorList>
    </citation>
    <scope>NUCLEOTIDE SEQUENCE</scope>
</reference>
<dbReference type="OrthoDB" id="7765355at2759"/>
<keyword evidence="3" id="KW-1185">Reference proteome</keyword>
<feature type="compositionally biased region" description="Polar residues" evidence="1">
    <location>
        <begin position="241"/>
        <end position="258"/>
    </location>
</feature>
<evidence type="ECO:0000313" key="3">
    <source>
        <dbReference type="Proteomes" id="UP001153620"/>
    </source>
</evidence>
<reference evidence="2" key="2">
    <citation type="submission" date="2022-10" db="EMBL/GenBank/DDBJ databases">
        <authorList>
            <consortium name="ENA_rothamsted_submissions"/>
            <consortium name="culmorum"/>
            <person name="King R."/>
        </authorList>
    </citation>
    <scope>NUCLEOTIDE SEQUENCE</scope>
</reference>
<sequence>MNSSLKFLNFSPNSSKMNAPLAESTAIGSPLAKQLQGNSKRKSISPIANASKLRSGVKIDPHVLTDAQSNGIVSRLVKYYDQSNEPEKSKPVYSKFGDFPIVQLKKTELKRSISRSTSVRIAPPNKTVMNPNLRAAIMRSSSFQLNSGLPKIVPTKMRARDDSHKIITNHEPITDPNYPVSSKSVLDALEKNCRKRINNEELILDRSKKVCAPIIPDSVDSPKEFMTIPQSAKRNREETSPDNSYTRAVLDSTNNQQSKRVKTKNNALLSSLSSSHYKLPALSSSLHNNSRTSSVAPSLPQVMTSKQKDVEIINEEVNKVKIDDAKASELKPQNEVEPPTKKLQLFNTRPDPNAAFNRAKFRALDDNADDDDDDEIKIRFVKPKEKVLENYEVINYVEKDKLNKMLKGLSQGIKSPEKGIQEKGKDTIDSKITSASVQPVASISFTTSTTSSSIAPISTPASTSNSVISTNSSSILSNLVSDKKDAESSASITSTIPSLISTSTVLSITSSSSSLTSTESTISKPNIGGFSFGFSAATTTQSEIPKSTSSIISSVITSTAAPNTSIVSPMGIQSKPLSPLALFGNNPKSDLNAVDPNKSLISFTPIKPTESVQQPSISLQTSTVTSSSTSLPVFGASNVGGFKFGEPAGLKNDNKPMTGFGFGSNPAQTEKVETPKVLGGFNFGASNTTAQNSAPTSTPSFSFGSNQAIPKISSASSLMPATTSQNLTFQSPTATTSASTNMFSFGGNQAAPSFAGIQASAPTFGQSTAQATVPSFGQTTGIGINKPPETTTASGVGFSFGGTNTNKPANSGFPFGTPNPTTTASSTFTGFGQSATTAQSTGLFSSAITTTSAPSFSFNSNTVSTSNTPVNSAFTGFGSVNPTVQKTEAPSMFSFQKPQTAPVTTNSTFGFGNTMNSATTALSAQPSQNSAFSFGQSGPTNNINTNNENKPTGIFARLGDKQPENKPFSFGGSNTNNLQQPNPTFGTVNTALGTTTSAPNIFGSPSSAPANSGSVFGQTPVLGSNNSTGNLFSSNNQATNSPFGSASSQNNSNNNNNQPQSGGNLFAFGGAPSAPSNNNSNSNNQPSSGMFNFGGSNSNNTNTNQVNPLSSSNNIFGSAGNTNNNGQNVSASFTFNPSTGNVSNSQQPAQPTSPFGQQQGSAPPPYQFGTAAIGNNVSTSFSFSGSTSAPVTVQTPQSNAQMFNFGSSGTGAVSGNFNFQGQQTAPPQPSPVGSNLFNIGTGGNQQRRPARVATRRYK</sequence>
<accession>A0A9N9WUH2</accession>
<feature type="compositionally biased region" description="Polar residues" evidence="1">
    <location>
        <begin position="1015"/>
        <end position="1043"/>
    </location>
</feature>
<feature type="compositionally biased region" description="Basic residues" evidence="1">
    <location>
        <begin position="1248"/>
        <end position="1258"/>
    </location>
</feature>
<feature type="compositionally biased region" description="Polar residues" evidence="1">
    <location>
        <begin position="1220"/>
        <end position="1238"/>
    </location>
</feature>
<feature type="compositionally biased region" description="Polar residues" evidence="1">
    <location>
        <begin position="971"/>
        <end position="999"/>
    </location>
</feature>